<evidence type="ECO:0000313" key="9">
    <source>
        <dbReference type="EMBL" id="CAL4786849.1"/>
    </source>
</evidence>
<keyword evidence="4 7" id="KW-1133">Transmembrane helix</keyword>
<accession>A0A9P1CYT1</accession>
<dbReference type="EMBL" id="CAMXCT020002646">
    <property type="protein sequence ID" value="CAL1152912.1"/>
    <property type="molecule type" value="Genomic_DNA"/>
</dbReference>
<keyword evidence="10" id="KW-1185">Reference proteome</keyword>
<dbReference type="SUPFAM" id="SSF103473">
    <property type="entry name" value="MFS general substrate transporter"/>
    <property type="match status" value="1"/>
</dbReference>
<feature type="region of interest" description="Disordered" evidence="6">
    <location>
        <begin position="522"/>
        <end position="543"/>
    </location>
</feature>
<feature type="transmembrane region" description="Helical" evidence="7">
    <location>
        <begin position="427"/>
        <end position="448"/>
    </location>
</feature>
<keyword evidence="5 7" id="KW-0472">Membrane</keyword>
<evidence type="ECO:0000256" key="3">
    <source>
        <dbReference type="ARBA" id="ARBA00022692"/>
    </source>
</evidence>
<evidence type="ECO:0000313" key="8">
    <source>
        <dbReference type="EMBL" id="CAI3999537.1"/>
    </source>
</evidence>
<dbReference type="OrthoDB" id="431051at2759"/>
<feature type="transmembrane region" description="Helical" evidence="7">
    <location>
        <begin position="34"/>
        <end position="52"/>
    </location>
</feature>
<dbReference type="EMBL" id="CAMXCT030002646">
    <property type="protein sequence ID" value="CAL4786849.1"/>
    <property type="molecule type" value="Genomic_DNA"/>
</dbReference>
<dbReference type="Proteomes" id="UP001152797">
    <property type="component" value="Unassembled WGS sequence"/>
</dbReference>
<comment type="caution">
    <text evidence="8">The sequence shown here is derived from an EMBL/GenBank/DDBJ whole genome shotgun (WGS) entry which is preliminary data.</text>
</comment>
<reference evidence="8" key="1">
    <citation type="submission" date="2022-10" db="EMBL/GenBank/DDBJ databases">
        <authorList>
            <person name="Chen Y."/>
            <person name="Dougan E. K."/>
            <person name="Chan C."/>
            <person name="Rhodes N."/>
            <person name="Thang M."/>
        </authorList>
    </citation>
    <scope>NUCLEOTIDE SEQUENCE</scope>
</reference>
<feature type="transmembrane region" description="Helical" evidence="7">
    <location>
        <begin position="495"/>
        <end position="512"/>
    </location>
</feature>
<evidence type="ECO:0000256" key="5">
    <source>
        <dbReference type="ARBA" id="ARBA00023136"/>
    </source>
</evidence>
<reference evidence="9 10" key="2">
    <citation type="submission" date="2024-05" db="EMBL/GenBank/DDBJ databases">
        <authorList>
            <person name="Chen Y."/>
            <person name="Shah S."/>
            <person name="Dougan E. K."/>
            <person name="Thang M."/>
            <person name="Chan C."/>
        </authorList>
    </citation>
    <scope>NUCLEOTIDE SEQUENCE [LARGE SCALE GENOMIC DNA]</scope>
</reference>
<dbReference type="Pfam" id="PF07690">
    <property type="entry name" value="MFS_1"/>
    <property type="match status" value="1"/>
</dbReference>
<dbReference type="PANTHER" id="PTHR23515">
    <property type="entry name" value="HIGH-AFFINITY NITRATE TRANSPORTER 2.3"/>
    <property type="match status" value="1"/>
</dbReference>
<keyword evidence="3 7" id="KW-0812">Transmembrane</keyword>
<dbReference type="GO" id="GO:0015112">
    <property type="term" value="F:nitrate transmembrane transporter activity"/>
    <property type="evidence" value="ECO:0007669"/>
    <property type="project" value="InterPro"/>
</dbReference>
<sequence length="543" mass="59731">MSHYKCAVDHKNMATELPLLRVCGSASENPHMRAFWASTISFFLAFFGWFALTPVVLEVATSIGICENQLFPPEKFPNRPAYLSYKDLNSGLTYCSHGVRMKGGQAVDCEVPTKLDDPSDLSELNVDLYRPEALAECVCTPGTTCRSVISKANIASVAGTILLRIALGTLLERFGPVNVQCSLMVFGAFWVAMSAAINSSWTYIFFRFCIGLVGAAFVTNQFWCSLMFAPNVIGTANATAAGWGNTGGGATQIFMISVLFKPMVDAGLTEDAAWRASMAFPAMMMISCAIMMKCLCWNMPTGKHYDPRITGKTQSPSMWDYWEVLKDFRVVVMIFQYSACFGCELAMNNQLATHFRTYFQLAASDASYLAGSFGMMNLFARSTGGILSDLSYKYFGFPGRIWAQFLCLTMESVFLFAFGNIDNSKPWYLALALLVGFSLFVQMAEGTSYGMVPFMNREQLAVVSALVGAGGNVGAVITGYFFYDLIEDELLPFRVHAGYVLFWALLSPCYYWPDKGGMFRGPVEQSPQKSPESAESVASSATE</sequence>
<name>A0A9P1CYT1_9DINO</name>
<feature type="transmembrane region" description="Helical" evidence="7">
    <location>
        <begin position="401"/>
        <end position="421"/>
    </location>
</feature>
<evidence type="ECO:0000313" key="10">
    <source>
        <dbReference type="Proteomes" id="UP001152797"/>
    </source>
</evidence>
<dbReference type="Gene3D" id="1.20.1250.20">
    <property type="entry name" value="MFS general substrate transporter like domains"/>
    <property type="match status" value="2"/>
</dbReference>
<feature type="compositionally biased region" description="Low complexity" evidence="6">
    <location>
        <begin position="530"/>
        <end position="543"/>
    </location>
</feature>
<feature type="transmembrane region" description="Helical" evidence="7">
    <location>
        <begin position="272"/>
        <end position="292"/>
    </location>
</feature>
<gene>
    <name evidence="8" type="ORF">C1SCF055_LOCUS25726</name>
</gene>
<organism evidence="8">
    <name type="scientific">Cladocopium goreaui</name>
    <dbReference type="NCBI Taxonomy" id="2562237"/>
    <lineage>
        <taxon>Eukaryota</taxon>
        <taxon>Sar</taxon>
        <taxon>Alveolata</taxon>
        <taxon>Dinophyceae</taxon>
        <taxon>Suessiales</taxon>
        <taxon>Symbiodiniaceae</taxon>
        <taxon>Cladocopium</taxon>
    </lineage>
</organism>
<feature type="transmembrane region" description="Helical" evidence="7">
    <location>
        <begin position="204"/>
        <end position="228"/>
    </location>
</feature>
<comment type="subcellular location">
    <subcellularLocation>
        <location evidence="1">Membrane</location>
        <topology evidence="1">Multi-pass membrane protein</topology>
    </subcellularLocation>
</comment>
<protein>
    <submittedName>
        <fullName evidence="9">High affinity nitrate transporter 2.5 (AtNRT2:5)</fullName>
    </submittedName>
</protein>
<dbReference type="EMBL" id="CAMXCT010002646">
    <property type="protein sequence ID" value="CAI3999537.1"/>
    <property type="molecule type" value="Genomic_DNA"/>
</dbReference>
<feature type="transmembrane region" description="Helical" evidence="7">
    <location>
        <begin position="177"/>
        <end position="197"/>
    </location>
</feature>
<dbReference type="InterPro" id="IPR044772">
    <property type="entry name" value="NO3_transporter"/>
</dbReference>
<feature type="transmembrane region" description="Helical" evidence="7">
    <location>
        <begin position="358"/>
        <end position="380"/>
    </location>
</feature>
<feature type="transmembrane region" description="Helical" evidence="7">
    <location>
        <begin position="240"/>
        <end position="260"/>
    </location>
</feature>
<dbReference type="AlphaFoldDB" id="A0A9P1CYT1"/>
<dbReference type="InterPro" id="IPR036259">
    <property type="entry name" value="MFS_trans_sf"/>
</dbReference>
<comment type="similarity">
    <text evidence="2">Belongs to the major facilitator superfamily. Nitrate/nitrite porter (TC 2.A.1.8) family.</text>
</comment>
<evidence type="ECO:0000256" key="2">
    <source>
        <dbReference type="ARBA" id="ARBA00008432"/>
    </source>
</evidence>
<proteinExistence type="inferred from homology"/>
<dbReference type="GO" id="GO:0016020">
    <property type="term" value="C:membrane"/>
    <property type="evidence" value="ECO:0007669"/>
    <property type="project" value="UniProtKB-SubCell"/>
</dbReference>
<evidence type="ECO:0000256" key="1">
    <source>
        <dbReference type="ARBA" id="ARBA00004141"/>
    </source>
</evidence>
<feature type="transmembrane region" description="Helical" evidence="7">
    <location>
        <begin position="460"/>
        <end position="483"/>
    </location>
</feature>
<dbReference type="InterPro" id="IPR011701">
    <property type="entry name" value="MFS"/>
</dbReference>
<evidence type="ECO:0000256" key="4">
    <source>
        <dbReference type="ARBA" id="ARBA00022989"/>
    </source>
</evidence>
<evidence type="ECO:0000256" key="7">
    <source>
        <dbReference type="SAM" id="Phobius"/>
    </source>
</evidence>
<evidence type="ECO:0000256" key="6">
    <source>
        <dbReference type="SAM" id="MobiDB-lite"/>
    </source>
</evidence>